<protein>
    <submittedName>
        <fullName evidence="2">Uncharacterized protein</fullName>
    </submittedName>
</protein>
<dbReference type="AlphaFoldDB" id="A0A2V2LMS1"/>
<comment type="caution">
    <text evidence="2">The sequence shown here is derived from an EMBL/GenBank/DDBJ whole genome shotgun (WGS) entry which is preliminary data.</text>
</comment>
<name>A0A2V2LMS1_9RHOB</name>
<dbReference type="RefSeq" id="WP_109810707.1">
    <property type="nucleotide sequence ID" value="NZ_QGKU01000025.1"/>
</dbReference>
<proteinExistence type="predicted"/>
<organism evidence="2 3">
    <name type="scientific">Meridianimarinicoccus roseus</name>
    <dbReference type="NCBI Taxonomy" id="2072018"/>
    <lineage>
        <taxon>Bacteria</taxon>
        <taxon>Pseudomonadati</taxon>
        <taxon>Pseudomonadota</taxon>
        <taxon>Alphaproteobacteria</taxon>
        <taxon>Rhodobacterales</taxon>
        <taxon>Paracoccaceae</taxon>
        <taxon>Meridianimarinicoccus</taxon>
    </lineage>
</organism>
<sequence>MTQIPDRPTPARIARPRLASRLSPKAAATLPRPVPPVTVAACGARGTGPSPVSLAQPPSGRSEPGPGSAVSGAAQALALLEEAMLRPAAPPSLEALLDWVEARR</sequence>
<feature type="compositionally biased region" description="Low complexity" evidence="1">
    <location>
        <begin position="57"/>
        <end position="71"/>
    </location>
</feature>
<keyword evidence="3" id="KW-1185">Reference proteome</keyword>
<gene>
    <name evidence="2" type="ORF">DKT77_05450</name>
</gene>
<evidence type="ECO:0000256" key="1">
    <source>
        <dbReference type="SAM" id="MobiDB-lite"/>
    </source>
</evidence>
<dbReference type="EMBL" id="QGKU01000025">
    <property type="protein sequence ID" value="PWR03589.1"/>
    <property type="molecule type" value="Genomic_DNA"/>
</dbReference>
<reference evidence="2 3" key="1">
    <citation type="submission" date="2018-05" db="EMBL/GenBank/DDBJ databases">
        <title>Rhodobacteraceae gen. nov., sp. nov. isolated from sea water.</title>
        <authorList>
            <person name="Ren Y."/>
        </authorList>
    </citation>
    <scope>NUCLEOTIDE SEQUENCE [LARGE SCALE GENOMIC DNA]</scope>
    <source>
        <strain evidence="2 3">TG-679</strain>
    </source>
</reference>
<evidence type="ECO:0000313" key="3">
    <source>
        <dbReference type="Proteomes" id="UP000245680"/>
    </source>
</evidence>
<dbReference type="Proteomes" id="UP000245680">
    <property type="component" value="Unassembled WGS sequence"/>
</dbReference>
<feature type="region of interest" description="Disordered" evidence="1">
    <location>
        <begin position="1"/>
        <end position="71"/>
    </location>
</feature>
<accession>A0A2V2LMS1</accession>
<evidence type="ECO:0000313" key="2">
    <source>
        <dbReference type="EMBL" id="PWR03589.1"/>
    </source>
</evidence>